<sequence length="221" mass="24724">MKPERSGFSVWAGGWYHVTREVIFGSGARVAPPSAPASLSNARHIRETELNIDELSAVAYRCHCQNCLLSAKCNKVIRYHCVHDSFHTTLTLIIMNFEYGFQEDIRNSNKGIATVLTRFRITSNEQSMCALNPFHVTTVVSPDSPFCVVVVGSLPVFTGRRSDKKWGSESFRGTVLTGSDGAPNWIFEIRPRDLRLFYLKRTFCKASLSPSSCNLAVTRGR</sequence>
<dbReference type="AlphaFoldDB" id="A0A4C1UHY0"/>
<evidence type="ECO:0000313" key="2">
    <source>
        <dbReference type="Proteomes" id="UP000299102"/>
    </source>
</evidence>
<comment type="caution">
    <text evidence="1">The sequence shown here is derived from an EMBL/GenBank/DDBJ whole genome shotgun (WGS) entry which is preliminary data.</text>
</comment>
<gene>
    <name evidence="1" type="ORF">EVAR_20087_1</name>
</gene>
<dbReference type="Proteomes" id="UP000299102">
    <property type="component" value="Unassembled WGS sequence"/>
</dbReference>
<keyword evidence="2" id="KW-1185">Reference proteome</keyword>
<evidence type="ECO:0000313" key="1">
    <source>
        <dbReference type="EMBL" id="GBP26071.1"/>
    </source>
</evidence>
<accession>A0A4C1UHY0</accession>
<protein>
    <submittedName>
        <fullName evidence="1">Uncharacterized protein</fullName>
    </submittedName>
</protein>
<proteinExistence type="predicted"/>
<reference evidence="1 2" key="1">
    <citation type="journal article" date="2019" name="Commun. Biol.">
        <title>The bagworm genome reveals a unique fibroin gene that provides high tensile strength.</title>
        <authorList>
            <person name="Kono N."/>
            <person name="Nakamura H."/>
            <person name="Ohtoshi R."/>
            <person name="Tomita M."/>
            <person name="Numata K."/>
            <person name="Arakawa K."/>
        </authorList>
    </citation>
    <scope>NUCLEOTIDE SEQUENCE [LARGE SCALE GENOMIC DNA]</scope>
</reference>
<name>A0A4C1UHY0_EUMVA</name>
<organism evidence="1 2">
    <name type="scientific">Eumeta variegata</name>
    <name type="common">Bagworm moth</name>
    <name type="synonym">Eumeta japonica</name>
    <dbReference type="NCBI Taxonomy" id="151549"/>
    <lineage>
        <taxon>Eukaryota</taxon>
        <taxon>Metazoa</taxon>
        <taxon>Ecdysozoa</taxon>
        <taxon>Arthropoda</taxon>
        <taxon>Hexapoda</taxon>
        <taxon>Insecta</taxon>
        <taxon>Pterygota</taxon>
        <taxon>Neoptera</taxon>
        <taxon>Endopterygota</taxon>
        <taxon>Lepidoptera</taxon>
        <taxon>Glossata</taxon>
        <taxon>Ditrysia</taxon>
        <taxon>Tineoidea</taxon>
        <taxon>Psychidae</taxon>
        <taxon>Oiketicinae</taxon>
        <taxon>Eumeta</taxon>
    </lineage>
</organism>
<dbReference type="EMBL" id="BGZK01000175">
    <property type="protein sequence ID" value="GBP26071.1"/>
    <property type="molecule type" value="Genomic_DNA"/>
</dbReference>